<gene>
    <name evidence="1" type="ORF">J0S82_017741</name>
</gene>
<proteinExistence type="predicted"/>
<name>A0A8J6AP66_GALPY</name>
<feature type="non-terminal residue" evidence="1">
    <location>
        <position position="1"/>
    </location>
</feature>
<dbReference type="AlphaFoldDB" id="A0A8J6AP66"/>
<keyword evidence="2" id="KW-1185">Reference proteome</keyword>
<sequence length="128" mass="14693">MLNESSVACLTVNQNLTSVTNDDCSGMKVENYVGYCSIIALDNQNQTADVSHSFMRKRNMVKKKILLIETVDSFIGTETDIFKSHLLKLEIPKSALYATKNKRKRQKGMFNLTPKFNLLRWNHICYNI</sequence>
<reference evidence="1" key="1">
    <citation type="journal article" date="2021" name="Evol. Appl.">
        <title>The genome of the Pyrenean desman and the effects of bottlenecks and inbreeding on the genomic landscape of an endangered species.</title>
        <authorList>
            <person name="Escoda L."/>
            <person name="Castresana J."/>
        </authorList>
    </citation>
    <scope>NUCLEOTIDE SEQUENCE</scope>
    <source>
        <strain evidence="1">IBE-C5619</strain>
    </source>
</reference>
<dbReference type="Proteomes" id="UP000700334">
    <property type="component" value="Unassembled WGS sequence"/>
</dbReference>
<organism evidence="1 2">
    <name type="scientific">Galemys pyrenaicus</name>
    <name type="common">Iberian desman</name>
    <name type="synonym">Pyrenean desman</name>
    <dbReference type="NCBI Taxonomy" id="202257"/>
    <lineage>
        <taxon>Eukaryota</taxon>
        <taxon>Metazoa</taxon>
        <taxon>Chordata</taxon>
        <taxon>Craniata</taxon>
        <taxon>Vertebrata</taxon>
        <taxon>Euteleostomi</taxon>
        <taxon>Mammalia</taxon>
        <taxon>Eutheria</taxon>
        <taxon>Laurasiatheria</taxon>
        <taxon>Eulipotyphla</taxon>
        <taxon>Talpidae</taxon>
        <taxon>Galemys</taxon>
    </lineage>
</organism>
<dbReference type="EMBL" id="JAGFMF010011380">
    <property type="protein sequence ID" value="KAG8524763.1"/>
    <property type="molecule type" value="Genomic_DNA"/>
</dbReference>
<protein>
    <submittedName>
        <fullName evidence="1">Uncharacterized protein</fullName>
    </submittedName>
</protein>
<dbReference type="OrthoDB" id="3231855at2759"/>
<comment type="caution">
    <text evidence="1">The sequence shown here is derived from an EMBL/GenBank/DDBJ whole genome shotgun (WGS) entry which is preliminary data.</text>
</comment>
<evidence type="ECO:0000313" key="2">
    <source>
        <dbReference type="Proteomes" id="UP000700334"/>
    </source>
</evidence>
<evidence type="ECO:0000313" key="1">
    <source>
        <dbReference type="EMBL" id="KAG8524763.1"/>
    </source>
</evidence>
<accession>A0A8J6AP66</accession>